<keyword evidence="3" id="KW-0539">Nucleus</keyword>
<feature type="compositionally biased region" description="Polar residues" evidence="4">
    <location>
        <begin position="103"/>
        <end position="114"/>
    </location>
</feature>
<keyword evidence="2" id="KW-0804">Transcription</keyword>
<evidence type="ECO:0000256" key="3">
    <source>
        <dbReference type="ARBA" id="ARBA00023242"/>
    </source>
</evidence>
<dbReference type="EMBL" id="JACGWN010000003">
    <property type="protein sequence ID" value="KAL0454387.1"/>
    <property type="molecule type" value="Genomic_DNA"/>
</dbReference>
<gene>
    <name evidence="6" type="ORF">Slati_0777900</name>
</gene>
<evidence type="ECO:0000313" key="6">
    <source>
        <dbReference type="EMBL" id="KAL0454387.1"/>
    </source>
</evidence>
<organism evidence="6">
    <name type="scientific">Sesamum latifolium</name>
    <dbReference type="NCBI Taxonomy" id="2727402"/>
    <lineage>
        <taxon>Eukaryota</taxon>
        <taxon>Viridiplantae</taxon>
        <taxon>Streptophyta</taxon>
        <taxon>Embryophyta</taxon>
        <taxon>Tracheophyta</taxon>
        <taxon>Spermatophyta</taxon>
        <taxon>Magnoliopsida</taxon>
        <taxon>eudicotyledons</taxon>
        <taxon>Gunneridae</taxon>
        <taxon>Pentapetalae</taxon>
        <taxon>asterids</taxon>
        <taxon>lamiids</taxon>
        <taxon>Lamiales</taxon>
        <taxon>Pedaliaceae</taxon>
        <taxon>Sesamum</taxon>
    </lineage>
</organism>
<evidence type="ECO:0000259" key="5">
    <source>
        <dbReference type="PROSITE" id="PS51437"/>
    </source>
</evidence>
<feature type="compositionally biased region" description="Low complexity" evidence="4">
    <location>
        <begin position="91"/>
        <end position="102"/>
    </location>
</feature>
<evidence type="ECO:0000256" key="1">
    <source>
        <dbReference type="ARBA" id="ARBA00004123"/>
    </source>
</evidence>
<dbReference type="PANTHER" id="PTHR23335">
    <property type="entry name" value="CALMODULIN-BINDING TRANSCRIPTION ACTIVATOR CAMTA"/>
    <property type="match status" value="1"/>
</dbReference>
<dbReference type="Pfam" id="PF03859">
    <property type="entry name" value="CG-1"/>
    <property type="match status" value="1"/>
</dbReference>
<dbReference type="PANTHER" id="PTHR23335:SF29">
    <property type="entry name" value="CALMODULIN-BINDING TRANSCRIPTION ACTIVATOR 1"/>
    <property type="match status" value="1"/>
</dbReference>
<sequence>MKTLHKDIKQILLEAQHRWLRPAEICEILRNYEKFHISPEAPNKPVLRYFRKDGHNWRKKKDGKTVKEAHEKLKGNKTNISGVRNNDRAVSNSENESSLSSSFRGTSPTSTLSSAYEDAESGNQNVPALNYASLLRGDRDGDFGGDSLVSGAQETGDLALWQEVLGNPTTGEIAYKPETGFSLPVQANRQALNSLYEEKSLSSDHGNDAGTFYSYPEQKGQSGENNLQMLLSDGDAGNVMNPNMENVTAAIGNENYSFLLKKPLIGGLQTEKA</sequence>
<reference evidence="6" key="2">
    <citation type="journal article" date="2024" name="Plant">
        <title>Genomic evolution and insights into agronomic trait innovations of Sesamum species.</title>
        <authorList>
            <person name="Miao H."/>
            <person name="Wang L."/>
            <person name="Qu L."/>
            <person name="Liu H."/>
            <person name="Sun Y."/>
            <person name="Le M."/>
            <person name="Wang Q."/>
            <person name="Wei S."/>
            <person name="Zheng Y."/>
            <person name="Lin W."/>
            <person name="Duan Y."/>
            <person name="Cao H."/>
            <person name="Xiong S."/>
            <person name="Wang X."/>
            <person name="Wei L."/>
            <person name="Li C."/>
            <person name="Ma Q."/>
            <person name="Ju M."/>
            <person name="Zhao R."/>
            <person name="Li G."/>
            <person name="Mu C."/>
            <person name="Tian Q."/>
            <person name="Mei H."/>
            <person name="Zhang T."/>
            <person name="Gao T."/>
            <person name="Zhang H."/>
        </authorList>
    </citation>
    <scope>NUCLEOTIDE SEQUENCE</scope>
    <source>
        <strain evidence="6">KEN1</strain>
    </source>
</reference>
<feature type="compositionally biased region" description="Polar residues" evidence="4">
    <location>
        <begin position="76"/>
        <end position="90"/>
    </location>
</feature>
<dbReference type="InterPro" id="IPR005559">
    <property type="entry name" value="CG-1_dom"/>
</dbReference>
<reference evidence="6" key="1">
    <citation type="submission" date="2020-06" db="EMBL/GenBank/DDBJ databases">
        <authorList>
            <person name="Li T."/>
            <person name="Hu X."/>
            <person name="Zhang T."/>
            <person name="Song X."/>
            <person name="Zhang H."/>
            <person name="Dai N."/>
            <person name="Sheng W."/>
            <person name="Hou X."/>
            <person name="Wei L."/>
        </authorList>
    </citation>
    <scope>NUCLEOTIDE SEQUENCE</scope>
    <source>
        <strain evidence="6">KEN1</strain>
        <tissue evidence="6">Leaf</tissue>
    </source>
</reference>
<dbReference type="AlphaFoldDB" id="A0AAW2XK26"/>
<dbReference type="GO" id="GO:0006357">
    <property type="term" value="P:regulation of transcription by RNA polymerase II"/>
    <property type="evidence" value="ECO:0007669"/>
    <property type="project" value="TreeGrafter"/>
</dbReference>
<proteinExistence type="predicted"/>
<protein>
    <submittedName>
        <fullName evidence="6">Calmodulin-binding transcription activator 2</fullName>
    </submittedName>
</protein>
<dbReference type="GO" id="GO:0003690">
    <property type="term" value="F:double-stranded DNA binding"/>
    <property type="evidence" value="ECO:0007669"/>
    <property type="project" value="TreeGrafter"/>
</dbReference>
<evidence type="ECO:0000256" key="4">
    <source>
        <dbReference type="SAM" id="MobiDB-lite"/>
    </source>
</evidence>
<accession>A0AAW2XK26</accession>
<dbReference type="SMART" id="SM01076">
    <property type="entry name" value="CG-1"/>
    <property type="match status" value="1"/>
</dbReference>
<feature type="domain" description="CG-1" evidence="5">
    <location>
        <begin position="8"/>
        <end position="125"/>
    </location>
</feature>
<dbReference type="GO" id="GO:0005634">
    <property type="term" value="C:nucleus"/>
    <property type="evidence" value="ECO:0007669"/>
    <property type="project" value="UniProtKB-SubCell"/>
</dbReference>
<dbReference type="PROSITE" id="PS51437">
    <property type="entry name" value="CG_1"/>
    <property type="match status" value="1"/>
</dbReference>
<comment type="subcellular location">
    <subcellularLocation>
        <location evidence="1">Nucleus</location>
    </subcellularLocation>
</comment>
<name>A0AAW2XK26_9LAMI</name>
<dbReference type="GO" id="GO:0003712">
    <property type="term" value="F:transcription coregulator activity"/>
    <property type="evidence" value="ECO:0007669"/>
    <property type="project" value="TreeGrafter"/>
</dbReference>
<feature type="region of interest" description="Disordered" evidence="4">
    <location>
        <begin position="75"/>
        <end position="121"/>
    </location>
</feature>
<evidence type="ECO:0000256" key="2">
    <source>
        <dbReference type="ARBA" id="ARBA00023163"/>
    </source>
</evidence>
<comment type="caution">
    <text evidence="6">The sequence shown here is derived from an EMBL/GenBank/DDBJ whole genome shotgun (WGS) entry which is preliminary data.</text>
</comment>